<protein>
    <submittedName>
        <fullName evidence="9">ABC transporter permease</fullName>
    </submittedName>
</protein>
<dbReference type="EMBL" id="VAFM01000002">
    <property type="protein sequence ID" value="TKW60556.1"/>
    <property type="molecule type" value="Genomic_DNA"/>
</dbReference>
<dbReference type="PANTHER" id="PTHR43163">
    <property type="entry name" value="DIPEPTIDE TRANSPORT SYSTEM PERMEASE PROTEIN DPPB-RELATED"/>
    <property type="match status" value="1"/>
</dbReference>
<feature type="transmembrane region" description="Helical" evidence="7">
    <location>
        <begin position="243"/>
        <end position="269"/>
    </location>
</feature>
<dbReference type="PROSITE" id="PS50928">
    <property type="entry name" value="ABC_TM1"/>
    <property type="match status" value="1"/>
</dbReference>
<evidence type="ECO:0000313" key="9">
    <source>
        <dbReference type="EMBL" id="TKW60556.1"/>
    </source>
</evidence>
<dbReference type="GO" id="GO:0005886">
    <property type="term" value="C:plasma membrane"/>
    <property type="evidence" value="ECO:0007669"/>
    <property type="project" value="UniProtKB-SubCell"/>
</dbReference>
<dbReference type="Gene3D" id="1.10.3720.10">
    <property type="entry name" value="MetI-like"/>
    <property type="match status" value="1"/>
</dbReference>
<keyword evidence="3" id="KW-1003">Cell membrane</keyword>
<dbReference type="InterPro" id="IPR045621">
    <property type="entry name" value="BPD_transp_1_N"/>
</dbReference>
<evidence type="ECO:0000313" key="10">
    <source>
        <dbReference type="Proteomes" id="UP000320948"/>
    </source>
</evidence>
<dbReference type="Proteomes" id="UP000320948">
    <property type="component" value="Unassembled WGS sequence"/>
</dbReference>
<feature type="domain" description="ABC transmembrane type-1" evidence="8">
    <location>
        <begin position="96"/>
        <end position="307"/>
    </location>
</feature>
<keyword evidence="2 7" id="KW-0813">Transport</keyword>
<evidence type="ECO:0000256" key="2">
    <source>
        <dbReference type="ARBA" id="ARBA00022448"/>
    </source>
</evidence>
<sequence length="320" mass="34244">MLPYACNRILSALPLLLGVTILCFAVMHLAPGDPTQLMGDLDPKAHANAAMQAAYGLDKPIWQQYLHWLGNLLQGNLGTSLAPDGRPVWDKIAEALPLTLWLNISGLLLTLLPAIPLGIWVASKPFGLRDGISTLVLYLFLAAPGVWLALLGMQFFGITLGWVPLSGLRSFGAENWSFVPRTLDLLHHLALPLAVGVTGSIAGITRFIRASTIESLQQDYILTARAKGAGAVRTLIHALRNSLLPLITILGLSVPGLIGGSVILESLFALPGLGQLFFTAVMMRDYPTIMALLTLGAVLTLLGNLLADLAYAYADPRTTN</sequence>
<organism evidence="9 10">
    <name type="scientific">Blastochloris viridis</name>
    <name type="common">Rhodopseudomonas viridis</name>
    <dbReference type="NCBI Taxonomy" id="1079"/>
    <lineage>
        <taxon>Bacteria</taxon>
        <taxon>Pseudomonadati</taxon>
        <taxon>Pseudomonadota</taxon>
        <taxon>Alphaproteobacteria</taxon>
        <taxon>Hyphomicrobiales</taxon>
        <taxon>Blastochloridaceae</taxon>
        <taxon>Blastochloris</taxon>
    </lineage>
</organism>
<keyword evidence="5 7" id="KW-1133">Transmembrane helix</keyword>
<reference evidence="9 10" key="1">
    <citation type="journal article" date="2017" name="Nat. Commun.">
        <title>In situ click chemistry generation of cyclooxygenase-2 inhibitors.</title>
        <authorList>
            <person name="Bhardwaj A."/>
            <person name="Kaur J."/>
            <person name="Wuest M."/>
            <person name="Wuest F."/>
        </authorList>
    </citation>
    <scope>NUCLEOTIDE SEQUENCE [LARGE SCALE GENOMIC DNA]</scope>
    <source>
        <strain evidence="9">S2_018_000_R2_106</strain>
    </source>
</reference>
<accession>A0A6N4RBY2</accession>
<dbReference type="PANTHER" id="PTHR43163:SF6">
    <property type="entry name" value="DIPEPTIDE TRANSPORT SYSTEM PERMEASE PROTEIN DPPB-RELATED"/>
    <property type="match status" value="1"/>
</dbReference>
<name>A0A6N4RBY2_BLAVI</name>
<feature type="transmembrane region" description="Helical" evidence="7">
    <location>
        <begin position="185"/>
        <end position="208"/>
    </location>
</feature>
<dbReference type="InterPro" id="IPR000515">
    <property type="entry name" value="MetI-like"/>
</dbReference>
<dbReference type="Pfam" id="PF00528">
    <property type="entry name" value="BPD_transp_1"/>
    <property type="match status" value="1"/>
</dbReference>
<proteinExistence type="inferred from homology"/>
<feature type="transmembrane region" description="Helical" evidence="7">
    <location>
        <begin position="12"/>
        <end position="30"/>
    </location>
</feature>
<evidence type="ECO:0000256" key="6">
    <source>
        <dbReference type="ARBA" id="ARBA00023136"/>
    </source>
</evidence>
<keyword evidence="6 7" id="KW-0472">Membrane</keyword>
<gene>
    <name evidence="9" type="ORF">DI628_06540</name>
</gene>
<dbReference type="SUPFAM" id="SSF161098">
    <property type="entry name" value="MetI-like"/>
    <property type="match status" value="1"/>
</dbReference>
<evidence type="ECO:0000256" key="3">
    <source>
        <dbReference type="ARBA" id="ARBA00022475"/>
    </source>
</evidence>
<comment type="subcellular location">
    <subcellularLocation>
        <location evidence="1 7">Cell membrane</location>
        <topology evidence="1 7">Multi-pass membrane protein</topology>
    </subcellularLocation>
</comment>
<dbReference type="CDD" id="cd06261">
    <property type="entry name" value="TM_PBP2"/>
    <property type="match status" value="1"/>
</dbReference>
<keyword evidence="4 7" id="KW-0812">Transmembrane</keyword>
<evidence type="ECO:0000256" key="1">
    <source>
        <dbReference type="ARBA" id="ARBA00004651"/>
    </source>
</evidence>
<evidence type="ECO:0000259" key="8">
    <source>
        <dbReference type="PROSITE" id="PS50928"/>
    </source>
</evidence>
<feature type="transmembrane region" description="Helical" evidence="7">
    <location>
        <begin position="289"/>
        <end position="314"/>
    </location>
</feature>
<evidence type="ECO:0000256" key="5">
    <source>
        <dbReference type="ARBA" id="ARBA00022989"/>
    </source>
</evidence>
<dbReference type="AlphaFoldDB" id="A0A6N4RBY2"/>
<comment type="similarity">
    <text evidence="7">Belongs to the binding-protein-dependent transport system permease family.</text>
</comment>
<comment type="caution">
    <text evidence="9">The sequence shown here is derived from an EMBL/GenBank/DDBJ whole genome shotgun (WGS) entry which is preliminary data.</text>
</comment>
<evidence type="ECO:0000256" key="4">
    <source>
        <dbReference type="ARBA" id="ARBA00022692"/>
    </source>
</evidence>
<dbReference type="Pfam" id="PF19300">
    <property type="entry name" value="BPD_transp_1_N"/>
    <property type="match status" value="1"/>
</dbReference>
<feature type="transmembrane region" description="Helical" evidence="7">
    <location>
        <begin position="135"/>
        <end position="165"/>
    </location>
</feature>
<dbReference type="GO" id="GO:0055085">
    <property type="term" value="P:transmembrane transport"/>
    <property type="evidence" value="ECO:0007669"/>
    <property type="project" value="InterPro"/>
</dbReference>
<feature type="transmembrane region" description="Helical" evidence="7">
    <location>
        <begin position="100"/>
        <end position="123"/>
    </location>
</feature>
<evidence type="ECO:0000256" key="7">
    <source>
        <dbReference type="RuleBase" id="RU363032"/>
    </source>
</evidence>
<dbReference type="InterPro" id="IPR035906">
    <property type="entry name" value="MetI-like_sf"/>
</dbReference>